<gene>
    <name evidence="1" type="ORF">HUJ06_010278</name>
</gene>
<keyword evidence="2" id="KW-1185">Reference proteome</keyword>
<proteinExistence type="predicted"/>
<sequence length="38" mass="4573">MLQKQEPRIDTKKIPAMKALKEICGKATRDWYYETFLK</sequence>
<name>A0A822YG12_NELNU</name>
<organism evidence="1 2">
    <name type="scientific">Nelumbo nucifera</name>
    <name type="common">Sacred lotus</name>
    <dbReference type="NCBI Taxonomy" id="4432"/>
    <lineage>
        <taxon>Eukaryota</taxon>
        <taxon>Viridiplantae</taxon>
        <taxon>Streptophyta</taxon>
        <taxon>Embryophyta</taxon>
        <taxon>Tracheophyta</taxon>
        <taxon>Spermatophyta</taxon>
        <taxon>Magnoliopsida</taxon>
        <taxon>Proteales</taxon>
        <taxon>Nelumbonaceae</taxon>
        <taxon>Nelumbo</taxon>
    </lineage>
</organism>
<evidence type="ECO:0000313" key="1">
    <source>
        <dbReference type="EMBL" id="DAD31427.1"/>
    </source>
</evidence>
<accession>A0A822YG12</accession>
<dbReference type="EMBL" id="DUZY01000003">
    <property type="protein sequence ID" value="DAD31427.1"/>
    <property type="molecule type" value="Genomic_DNA"/>
</dbReference>
<evidence type="ECO:0000313" key="2">
    <source>
        <dbReference type="Proteomes" id="UP000607653"/>
    </source>
</evidence>
<comment type="caution">
    <text evidence="1">The sequence shown here is derived from an EMBL/GenBank/DDBJ whole genome shotgun (WGS) entry which is preliminary data.</text>
</comment>
<reference evidence="1 2" key="1">
    <citation type="journal article" date="2020" name="Mol. Biol. Evol.">
        <title>Distinct Expression and Methylation Patterns for Genes with Different Fates following a Single Whole-Genome Duplication in Flowering Plants.</title>
        <authorList>
            <person name="Shi T."/>
            <person name="Rahmani R.S."/>
            <person name="Gugger P.F."/>
            <person name="Wang M."/>
            <person name="Li H."/>
            <person name="Zhang Y."/>
            <person name="Li Z."/>
            <person name="Wang Q."/>
            <person name="Van de Peer Y."/>
            <person name="Marchal K."/>
            <person name="Chen J."/>
        </authorList>
    </citation>
    <scope>NUCLEOTIDE SEQUENCE [LARGE SCALE GENOMIC DNA]</scope>
    <source>
        <tissue evidence="1">Leaf</tissue>
    </source>
</reference>
<protein>
    <submittedName>
        <fullName evidence="1">Uncharacterized protein</fullName>
    </submittedName>
</protein>
<dbReference type="AlphaFoldDB" id="A0A822YG12"/>
<dbReference type="Proteomes" id="UP000607653">
    <property type="component" value="Unassembled WGS sequence"/>
</dbReference>